<dbReference type="KEGG" id="nia:A8C56_20215"/>
<dbReference type="Gene3D" id="3.30.1460.10">
    <property type="match status" value="1"/>
</dbReference>
<dbReference type="EMBL" id="CP015772">
    <property type="protein sequence ID" value="ANH82999.1"/>
    <property type="molecule type" value="Genomic_DNA"/>
</dbReference>
<keyword evidence="2" id="KW-1185">Reference proteome</keyword>
<dbReference type="STRING" id="1176587.A8C56_20215"/>
<name>A0A1A9I7H7_9BACT</name>
<sequence length="443" mass="52482">MLNKFLNWVRGKEEPAGKGILLMDFGRYSDNNKVSGKVRRWKDADNLFKEKKYAESVDAFFDYLRDDDAENVRYTREGNHVRFEFYQGSKIIRGEIKENHLSADVKLARMAEPSVPVMRRLLEMNFALYYSRFALNKDELCMRFDTDLATANPNKLYYGLKELATKSDKQDDLLIDDFSSLQAIDQDHIIPLPDDEKEVKYTFMQRWITETLEKVGEVDADKFSGGISYLLLSLVYRIDFLIIPEGQLLNQLEKIGGIYFKKDERSVVDKNRDMIEAFRELKAKPRDEVFKNLFRSKYTFSIVTPQVHKVLADAIHEANENMLWYRDNRYDYFANKLMEYGLSYCQYSYSLPRPITLLIQLFMRVNYPDYFKALGYGETFYDPATNRFREEAIIRYMRTIESQWKERYPYMSFRTETLSFVNLLSFNYSFTTLIEKLNMDIPA</sequence>
<evidence type="ECO:0000313" key="2">
    <source>
        <dbReference type="Proteomes" id="UP000077667"/>
    </source>
</evidence>
<dbReference type="Proteomes" id="UP000077667">
    <property type="component" value="Chromosome"/>
</dbReference>
<gene>
    <name evidence="1" type="ORF">A8C56_20215</name>
</gene>
<protein>
    <recommendedName>
        <fullName evidence="3">YbjN domain-containing protein</fullName>
    </recommendedName>
</protein>
<dbReference type="SUPFAM" id="SSF69635">
    <property type="entry name" value="Type III secretory system chaperone-like"/>
    <property type="match status" value="1"/>
</dbReference>
<dbReference type="AlphaFoldDB" id="A0A1A9I7H7"/>
<dbReference type="RefSeq" id="WP_067760145.1">
    <property type="nucleotide sequence ID" value="NZ_CP015772.1"/>
</dbReference>
<organism evidence="1 2">
    <name type="scientific">Niabella ginsenosidivorans</name>
    <dbReference type="NCBI Taxonomy" id="1176587"/>
    <lineage>
        <taxon>Bacteria</taxon>
        <taxon>Pseudomonadati</taxon>
        <taxon>Bacteroidota</taxon>
        <taxon>Chitinophagia</taxon>
        <taxon>Chitinophagales</taxon>
        <taxon>Chitinophagaceae</taxon>
        <taxon>Niabella</taxon>
    </lineage>
</organism>
<reference evidence="1 2" key="1">
    <citation type="submission" date="2016-05" db="EMBL/GenBank/DDBJ databases">
        <title>Niabella ginsenosidivorans BS26 whole genome sequencing.</title>
        <authorList>
            <person name="Im W.T."/>
            <person name="Siddiqi M.Z."/>
        </authorList>
    </citation>
    <scope>NUCLEOTIDE SEQUENCE [LARGE SCALE GENOMIC DNA]</scope>
    <source>
        <strain evidence="1 2">BS26</strain>
    </source>
</reference>
<evidence type="ECO:0000313" key="1">
    <source>
        <dbReference type="EMBL" id="ANH82999.1"/>
    </source>
</evidence>
<proteinExistence type="predicted"/>
<accession>A0A1A9I7H7</accession>
<evidence type="ECO:0008006" key="3">
    <source>
        <dbReference type="Google" id="ProtNLM"/>
    </source>
</evidence>
<dbReference type="OrthoDB" id="1489794at2"/>